<evidence type="ECO:0000313" key="4">
    <source>
        <dbReference type="Proteomes" id="UP000593568"/>
    </source>
</evidence>
<reference evidence="3 4" key="1">
    <citation type="journal article" date="2019" name="Genome Biol. Evol.">
        <title>Insights into the evolution of the New World diploid cottons (Gossypium, subgenus Houzingenia) based on genome sequencing.</title>
        <authorList>
            <person name="Grover C.E."/>
            <person name="Arick M.A. 2nd"/>
            <person name="Thrash A."/>
            <person name="Conover J.L."/>
            <person name="Sanders W.S."/>
            <person name="Peterson D.G."/>
            <person name="Frelichowski J.E."/>
            <person name="Scheffler J.A."/>
            <person name="Scheffler B.E."/>
            <person name="Wendel J.F."/>
        </authorList>
    </citation>
    <scope>NUCLEOTIDE SEQUENCE [LARGE SCALE GENOMIC DNA]</scope>
    <source>
        <strain evidence="3">8</strain>
        <tissue evidence="3">Leaf</tissue>
    </source>
</reference>
<feature type="coiled-coil region" evidence="1">
    <location>
        <begin position="424"/>
        <end position="519"/>
    </location>
</feature>
<protein>
    <recommendedName>
        <fullName evidence="2">DUF7745 domain-containing protein</fullName>
    </recommendedName>
</protein>
<evidence type="ECO:0000259" key="2">
    <source>
        <dbReference type="Pfam" id="PF24924"/>
    </source>
</evidence>
<gene>
    <name evidence="3" type="ORF">Gotri_026011</name>
</gene>
<sequence length="590" mass="69472">MASHYRNALVRIRLLDRKLIMEKGFLDRVEDNAAAELMQREKGDSLVEGYVSELWDFTRVSVTQNNFQELKEIWDQWNNEVRQLFFSNYGDLPYLLYMKVDNRLFRALAQFWNPAYSCFTFGNVDLVPTIEKYMALLRCSKILVDKVYSKAVNTPTFLKRLMNITGMSEERVTARIKQNGDSKCIPWKNLKDLILAHPNTRKKIDVFALSIYGLVVFPKTLRHVDETVTDLFDRLEKRVTPVPTILAETFSYSPLKEKVATPRRDDISEEKWMTIFQNLQEEDIEWRAPWLLLDEILYRCGDFDWIPLIGIWEAVGYAPLLSMEEHLRVVPTKLEIIKQDFERRNAELEKKIEQMEEEMMNLRLHVDVQKLEADKLRKGKNKAEEELDSLKTDYKKLRLSMRTAGLGKTSEQWREEIREEKNKSDWWERKFQEVQARNEALEKRLSESQKEKGELKDMVVELEGFLRQHRSRNSVVELKASLSKIEEMKSKIEGLEAALRNCEVRIEHLEAKEGRQNEQLQYFQNQVRDRNHVMGEAVVHIREVADYLQALIVQADALSVKYELESDRGQELASLLKKIKVLSIRAKPYL</sequence>
<feature type="coiled-coil region" evidence="1">
    <location>
        <begin position="338"/>
        <end position="400"/>
    </location>
</feature>
<dbReference type="Pfam" id="PF24924">
    <property type="entry name" value="DUF7745"/>
    <property type="match status" value="2"/>
</dbReference>
<dbReference type="PANTHER" id="PTHR48200:SF1">
    <property type="entry name" value="AMINOTRANSFERASE-LIKE PLANT MOBILE DOMAIN-CONTAINING PROTEIN"/>
    <property type="match status" value="1"/>
</dbReference>
<dbReference type="PANTHER" id="PTHR48200">
    <property type="entry name" value="PROTEIN, PUTATIVE-RELATED"/>
    <property type="match status" value="1"/>
</dbReference>
<dbReference type="AlphaFoldDB" id="A0A7J9FQ28"/>
<keyword evidence="4" id="KW-1185">Reference proteome</keyword>
<keyword evidence="1" id="KW-0175">Coiled coil</keyword>
<proteinExistence type="predicted"/>
<feature type="domain" description="DUF7745" evidence="2">
    <location>
        <begin position="71"/>
        <end position="250"/>
    </location>
</feature>
<dbReference type="EMBL" id="JABEZW010225780">
    <property type="protein sequence ID" value="MBA0787412.1"/>
    <property type="molecule type" value="Genomic_DNA"/>
</dbReference>
<evidence type="ECO:0000313" key="3">
    <source>
        <dbReference type="EMBL" id="MBA0787412.1"/>
    </source>
</evidence>
<dbReference type="InterPro" id="IPR056647">
    <property type="entry name" value="DUF7745"/>
</dbReference>
<dbReference type="Proteomes" id="UP000593568">
    <property type="component" value="Unassembled WGS sequence"/>
</dbReference>
<feature type="domain" description="DUF7745" evidence="2">
    <location>
        <begin position="265"/>
        <end position="324"/>
    </location>
</feature>
<comment type="caution">
    <text evidence="3">The sequence shown here is derived from an EMBL/GenBank/DDBJ whole genome shotgun (WGS) entry which is preliminary data.</text>
</comment>
<name>A0A7J9FQ28_9ROSI</name>
<evidence type="ECO:0000256" key="1">
    <source>
        <dbReference type="SAM" id="Coils"/>
    </source>
</evidence>
<accession>A0A7J9FQ28</accession>
<organism evidence="3 4">
    <name type="scientific">Gossypium trilobum</name>
    <dbReference type="NCBI Taxonomy" id="34281"/>
    <lineage>
        <taxon>Eukaryota</taxon>
        <taxon>Viridiplantae</taxon>
        <taxon>Streptophyta</taxon>
        <taxon>Embryophyta</taxon>
        <taxon>Tracheophyta</taxon>
        <taxon>Spermatophyta</taxon>
        <taxon>Magnoliopsida</taxon>
        <taxon>eudicotyledons</taxon>
        <taxon>Gunneridae</taxon>
        <taxon>Pentapetalae</taxon>
        <taxon>rosids</taxon>
        <taxon>malvids</taxon>
        <taxon>Malvales</taxon>
        <taxon>Malvaceae</taxon>
        <taxon>Malvoideae</taxon>
        <taxon>Gossypium</taxon>
    </lineage>
</organism>